<reference evidence="2 3" key="1">
    <citation type="submission" date="2014-05" db="EMBL/GenBank/DDBJ databases">
        <title>Draft genome sequence of a rare smut relative, Tilletiaria anomala UBC 951.</title>
        <authorList>
            <consortium name="DOE Joint Genome Institute"/>
            <person name="Toome M."/>
            <person name="Kuo A."/>
            <person name="Henrissat B."/>
            <person name="Lipzen A."/>
            <person name="Tritt A."/>
            <person name="Yoshinaga Y."/>
            <person name="Zane M."/>
            <person name="Barry K."/>
            <person name="Grigoriev I.V."/>
            <person name="Spatafora J.W."/>
            <person name="Aimea M.C."/>
        </authorList>
    </citation>
    <scope>NUCLEOTIDE SEQUENCE [LARGE SCALE GENOMIC DNA]</scope>
    <source>
        <strain evidence="2 3">UBC 951</strain>
    </source>
</reference>
<feature type="region of interest" description="Disordered" evidence="1">
    <location>
        <begin position="115"/>
        <end position="165"/>
    </location>
</feature>
<feature type="compositionally biased region" description="Polar residues" evidence="1">
    <location>
        <begin position="259"/>
        <end position="277"/>
    </location>
</feature>
<sequence>MHLDSTLEERGIGAMTADMIVARSSGDWSTSTGTTSEGGQEFPKATHDLWDECKRKREEERSEHIPGSRAWWGIERKGSFQRIASEGLIDDGGSEAGSSTGGASRLIKRMRIHPELMKESNDGGPTGSGLSTRTNSPAPSARFSPFASRPPTIEETHDWERGGAALTSNGVGYSVNGGSDSALHTQADEIPMSQASDTTMVSSAGIAEADGSASGSLQYLNQPTGLSPSLSSRTPQRQQHVLDYRLTIPPHMTGHPHPYNQTPYSFQQTFSSEMHVD</sequence>
<dbReference type="GeneID" id="25264859"/>
<feature type="region of interest" description="Disordered" evidence="1">
    <location>
        <begin position="204"/>
        <end position="277"/>
    </location>
</feature>
<feature type="region of interest" description="Disordered" evidence="1">
    <location>
        <begin position="25"/>
        <end position="47"/>
    </location>
</feature>
<name>A0A066VJR0_TILAU</name>
<dbReference type="AlphaFoldDB" id="A0A066VJR0"/>
<dbReference type="RefSeq" id="XP_013241892.1">
    <property type="nucleotide sequence ID" value="XM_013386438.1"/>
</dbReference>
<evidence type="ECO:0000313" key="3">
    <source>
        <dbReference type="Proteomes" id="UP000027361"/>
    </source>
</evidence>
<feature type="compositionally biased region" description="Low complexity" evidence="1">
    <location>
        <begin position="25"/>
        <end position="39"/>
    </location>
</feature>
<gene>
    <name evidence="2" type="ORF">K437DRAFT_258038</name>
</gene>
<evidence type="ECO:0000256" key="1">
    <source>
        <dbReference type="SAM" id="MobiDB-lite"/>
    </source>
</evidence>
<dbReference type="EMBL" id="JMSN01000074">
    <property type="protein sequence ID" value="KDN41957.1"/>
    <property type="molecule type" value="Genomic_DNA"/>
</dbReference>
<feature type="compositionally biased region" description="Basic and acidic residues" evidence="1">
    <location>
        <begin position="152"/>
        <end position="161"/>
    </location>
</feature>
<dbReference type="HOGENOM" id="CLU_1005376_0_0_1"/>
<dbReference type="Proteomes" id="UP000027361">
    <property type="component" value="Unassembled WGS sequence"/>
</dbReference>
<evidence type="ECO:0000313" key="2">
    <source>
        <dbReference type="EMBL" id="KDN41957.1"/>
    </source>
</evidence>
<protein>
    <submittedName>
        <fullName evidence="2">Uncharacterized protein</fullName>
    </submittedName>
</protein>
<feature type="compositionally biased region" description="Polar residues" evidence="1">
    <location>
        <begin position="213"/>
        <end position="239"/>
    </location>
</feature>
<feature type="compositionally biased region" description="Polar residues" evidence="1">
    <location>
        <begin position="128"/>
        <end position="138"/>
    </location>
</feature>
<proteinExistence type="predicted"/>
<organism evidence="2 3">
    <name type="scientific">Tilletiaria anomala (strain ATCC 24038 / CBS 436.72 / UBC 951)</name>
    <dbReference type="NCBI Taxonomy" id="1037660"/>
    <lineage>
        <taxon>Eukaryota</taxon>
        <taxon>Fungi</taxon>
        <taxon>Dikarya</taxon>
        <taxon>Basidiomycota</taxon>
        <taxon>Ustilaginomycotina</taxon>
        <taxon>Exobasidiomycetes</taxon>
        <taxon>Georgefischeriales</taxon>
        <taxon>Tilletiariaceae</taxon>
        <taxon>Tilletiaria</taxon>
    </lineage>
</organism>
<accession>A0A066VJR0</accession>
<keyword evidence="3" id="KW-1185">Reference proteome</keyword>
<comment type="caution">
    <text evidence="2">The sequence shown here is derived from an EMBL/GenBank/DDBJ whole genome shotgun (WGS) entry which is preliminary data.</text>
</comment>
<dbReference type="InParanoid" id="A0A066VJR0"/>